<keyword evidence="8" id="KW-0276">Fatty acid metabolism</keyword>
<dbReference type="FunFam" id="3.40.50.1820:FF:000010">
    <property type="entry name" value="Acyl-protein thioesterase 2"/>
    <property type="match status" value="1"/>
</dbReference>
<dbReference type="Gene3D" id="3.40.50.1820">
    <property type="entry name" value="alpha/beta hydrolase"/>
    <property type="match status" value="1"/>
</dbReference>
<feature type="domain" description="Phospholipase/carboxylesterase/thioesterase" evidence="13">
    <location>
        <begin position="9"/>
        <end position="229"/>
    </location>
</feature>
<keyword evidence="15" id="KW-1185">Reference proteome</keyword>
<dbReference type="Proteomes" id="UP001201980">
    <property type="component" value="Unassembled WGS sequence"/>
</dbReference>
<dbReference type="EMBL" id="JAKWBI020000020">
    <property type="protein sequence ID" value="KAJ2905976.1"/>
    <property type="molecule type" value="Genomic_DNA"/>
</dbReference>
<dbReference type="PANTHER" id="PTHR10655">
    <property type="entry name" value="LYSOPHOSPHOLIPASE-RELATED"/>
    <property type="match status" value="1"/>
</dbReference>
<dbReference type="PANTHER" id="PTHR10655:SF17">
    <property type="entry name" value="LYSOPHOSPHOLIPASE-LIKE PROTEIN 1"/>
    <property type="match status" value="1"/>
</dbReference>
<accession>A0AAD5WV67</accession>
<sequence>MASGASKLVSNAISKHTATVIFVHGLGDTGNGWMFLVENFRRRQLFPEVKFILPTAPIIPITCNWGFRMNGWYDIAVLDGAPETLRENEDKPGILRSQAFFHSLIQEEIDAGIPGDRIILGGFSQGGAMSLFSGLTAPVKLAGIIGLSCYLLLSKTFKDILPKESLNKDTPIFMAHGDADGTVNPKVGELSKNMLQEMDFKVDWKTYSGMGHEACPEEINDVQAFIEKHLPPQEKSEL</sequence>
<dbReference type="GO" id="GO:0005737">
    <property type="term" value="C:cytoplasm"/>
    <property type="evidence" value="ECO:0007669"/>
    <property type="project" value="UniProtKB-SubCell"/>
</dbReference>
<reference evidence="14" key="1">
    <citation type="submission" date="2022-07" db="EMBL/GenBank/DDBJ databases">
        <title>Draft genome sequence of Zalerion maritima ATCC 34329, a (micro)plastics degrading marine fungus.</title>
        <authorList>
            <person name="Paco A."/>
            <person name="Goncalves M.F.M."/>
            <person name="Rocha-Santos T.A.P."/>
            <person name="Alves A."/>
        </authorList>
    </citation>
    <scope>NUCLEOTIDE SEQUENCE</scope>
    <source>
        <strain evidence="14">ATCC 34329</strain>
    </source>
</reference>
<evidence type="ECO:0000256" key="2">
    <source>
        <dbReference type="ARBA" id="ARBA00006499"/>
    </source>
</evidence>
<comment type="subcellular location">
    <subcellularLocation>
        <location evidence="1">Cytoplasm</location>
    </subcellularLocation>
</comment>
<dbReference type="AlphaFoldDB" id="A0AAD5WV67"/>
<dbReference type="EC" id="3.1.2.22" evidence="3"/>
<dbReference type="SUPFAM" id="SSF53474">
    <property type="entry name" value="alpha/beta-Hydrolases"/>
    <property type="match status" value="1"/>
</dbReference>
<evidence type="ECO:0000256" key="3">
    <source>
        <dbReference type="ARBA" id="ARBA00012423"/>
    </source>
</evidence>
<keyword evidence="6" id="KW-0963">Cytoplasm</keyword>
<dbReference type="GO" id="GO:0008474">
    <property type="term" value="F:palmitoyl-(protein) hydrolase activity"/>
    <property type="evidence" value="ECO:0007669"/>
    <property type="project" value="UniProtKB-EC"/>
</dbReference>
<evidence type="ECO:0000256" key="10">
    <source>
        <dbReference type="ARBA" id="ARBA00029392"/>
    </source>
</evidence>
<proteinExistence type="inferred from homology"/>
<evidence type="ECO:0000313" key="14">
    <source>
        <dbReference type="EMBL" id="KAJ2905976.1"/>
    </source>
</evidence>
<dbReference type="InterPro" id="IPR050565">
    <property type="entry name" value="LYPA1-2/EST-like"/>
</dbReference>
<comment type="similarity">
    <text evidence="2">Belongs to the AB hydrolase superfamily. AB hydrolase 2 family.</text>
</comment>
<evidence type="ECO:0000256" key="12">
    <source>
        <dbReference type="ARBA" id="ARBA00047337"/>
    </source>
</evidence>
<evidence type="ECO:0000259" key="13">
    <source>
        <dbReference type="Pfam" id="PF02230"/>
    </source>
</evidence>
<evidence type="ECO:0000256" key="7">
    <source>
        <dbReference type="ARBA" id="ARBA00022801"/>
    </source>
</evidence>
<keyword evidence="5" id="KW-0719">Serine esterase</keyword>
<name>A0AAD5WV67_9PEZI</name>
<gene>
    <name evidence="14" type="ORF">MKZ38_003459</name>
</gene>
<evidence type="ECO:0000313" key="15">
    <source>
        <dbReference type="Proteomes" id="UP001201980"/>
    </source>
</evidence>
<dbReference type="InterPro" id="IPR029058">
    <property type="entry name" value="AB_hydrolase_fold"/>
</dbReference>
<comment type="function">
    <text evidence="10">Hydrolyzes fatty acids from S-acylated cysteine residues in proteins with a strong preference for palmitoylated G-alpha proteins over other acyl substrates. Mediates the deacylation of G-alpha proteins such as GPA1 in vivo, but has weak or no activity toward palmitoylated Ras proteins. Has weak lysophospholipase activity in vitro; however such activity may not exist in vivo.</text>
</comment>
<dbReference type="Pfam" id="PF02230">
    <property type="entry name" value="Abhydrolase_2"/>
    <property type="match status" value="1"/>
</dbReference>
<keyword evidence="9" id="KW-0443">Lipid metabolism</keyword>
<evidence type="ECO:0000256" key="6">
    <source>
        <dbReference type="ARBA" id="ARBA00022490"/>
    </source>
</evidence>
<comment type="caution">
    <text evidence="14">The sequence shown here is derived from an EMBL/GenBank/DDBJ whole genome shotgun (WGS) entry which is preliminary data.</text>
</comment>
<dbReference type="InterPro" id="IPR003140">
    <property type="entry name" value="PLipase/COase/thioEstase"/>
</dbReference>
<protein>
    <recommendedName>
        <fullName evidence="4">Acyl-protein thioesterase 1</fullName>
        <ecNumber evidence="3">3.1.2.22</ecNumber>
    </recommendedName>
    <alternativeName>
        <fullName evidence="11">Palmitoyl-protein hydrolase</fullName>
    </alternativeName>
</protein>
<dbReference type="GO" id="GO:0052689">
    <property type="term" value="F:carboxylic ester hydrolase activity"/>
    <property type="evidence" value="ECO:0007669"/>
    <property type="project" value="UniProtKB-KW"/>
</dbReference>
<evidence type="ECO:0000256" key="4">
    <source>
        <dbReference type="ARBA" id="ARBA00014923"/>
    </source>
</evidence>
<evidence type="ECO:0000256" key="9">
    <source>
        <dbReference type="ARBA" id="ARBA00023098"/>
    </source>
</evidence>
<organism evidence="14 15">
    <name type="scientific">Zalerion maritima</name>
    <dbReference type="NCBI Taxonomy" id="339359"/>
    <lineage>
        <taxon>Eukaryota</taxon>
        <taxon>Fungi</taxon>
        <taxon>Dikarya</taxon>
        <taxon>Ascomycota</taxon>
        <taxon>Pezizomycotina</taxon>
        <taxon>Sordariomycetes</taxon>
        <taxon>Lulworthiomycetidae</taxon>
        <taxon>Lulworthiales</taxon>
        <taxon>Lulworthiaceae</taxon>
        <taxon>Zalerion</taxon>
    </lineage>
</organism>
<keyword evidence="7" id="KW-0378">Hydrolase</keyword>
<comment type="catalytic activity">
    <reaction evidence="12">
        <text>S-hexadecanoyl-L-cysteinyl-[protein] + H2O = L-cysteinyl-[protein] + hexadecanoate + H(+)</text>
        <dbReference type="Rhea" id="RHEA:19233"/>
        <dbReference type="Rhea" id="RHEA-COMP:10131"/>
        <dbReference type="Rhea" id="RHEA-COMP:11032"/>
        <dbReference type="ChEBI" id="CHEBI:7896"/>
        <dbReference type="ChEBI" id="CHEBI:15377"/>
        <dbReference type="ChEBI" id="CHEBI:15378"/>
        <dbReference type="ChEBI" id="CHEBI:29950"/>
        <dbReference type="ChEBI" id="CHEBI:74151"/>
        <dbReference type="EC" id="3.1.2.22"/>
    </reaction>
</comment>
<evidence type="ECO:0000256" key="8">
    <source>
        <dbReference type="ARBA" id="ARBA00022832"/>
    </source>
</evidence>
<dbReference type="GO" id="GO:0006631">
    <property type="term" value="P:fatty acid metabolic process"/>
    <property type="evidence" value="ECO:0007669"/>
    <property type="project" value="UniProtKB-KW"/>
</dbReference>
<evidence type="ECO:0000256" key="11">
    <source>
        <dbReference type="ARBA" id="ARBA00031195"/>
    </source>
</evidence>
<evidence type="ECO:0000256" key="5">
    <source>
        <dbReference type="ARBA" id="ARBA00022487"/>
    </source>
</evidence>
<evidence type="ECO:0000256" key="1">
    <source>
        <dbReference type="ARBA" id="ARBA00004496"/>
    </source>
</evidence>